<reference evidence="3" key="1">
    <citation type="submission" date="2016-10" db="EMBL/GenBank/DDBJ databases">
        <authorList>
            <person name="Varghese N."/>
            <person name="Submissions S."/>
        </authorList>
    </citation>
    <scope>NUCLEOTIDE SEQUENCE [LARGE SCALE GENOMIC DNA]</scope>
    <source>
        <strain evidence="3">CGMCC 1.7062</strain>
    </source>
</reference>
<dbReference type="InterPro" id="IPR007433">
    <property type="entry name" value="DUF481"/>
</dbReference>
<sequence length="274" mass="30831">MDEYATHIIPAPFAYREVFVSKKLLVSLALLASPAIYAEEFLPSSDSDDAPPSPLQTEVEFGYQAHSGNTDSQSLNARVAAEYTQGRHRTSGEWKYYQLYKNGDEDKNQQNYLLQTDYKLGPKAYLYGNYNGFSSLYSSYYEDHTVSGGLGYQIANTKTLLFEVEVGPGYRYQEPNVDEIDDKDIIFPNIVREAIVRGNINLLWKPLNNLTLGTKLTTTSGKSNTRFDTEVNVTNAITETIALKVAYDSQYHSKVPGTLSKRDSIFTVNLLFSF</sequence>
<evidence type="ECO:0000313" key="3">
    <source>
        <dbReference type="Proteomes" id="UP000236721"/>
    </source>
</evidence>
<evidence type="ECO:0000256" key="1">
    <source>
        <dbReference type="SAM" id="SignalP"/>
    </source>
</evidence>
<evidence type="ECO:0000313" key="2">
    <source>
        <dbReference type="EMBL" id="SEG63514.1"/>
    </source>
</evidence>
<keyword evidence="3" id="KW-1185">Reference proteome</keyword>
<dbReference type="AlphaFoldDB" id="A0A1H6BS30"/>
<feature type="signal peptide" evidence="1">
    <location>
        <begin position="1"/>
        <end position="38"/>
    </location>
</feature>
<protein>
    <submittedName>
        <fullName evidence="2">Putative salt-induced outer membrane protein</fullName>
    </submittedName>
</protein>
<dbReference type="EMBL" id="FNVG01000025">
    <property type="protein sequence ID" value="SEG63514.1"/>
    <property type="molecule type" value="Genomic_DNA"/>
</dbReference>
<dbReference type="Proteomes" id="UP000236721">
    <property type="component" value="Unassembled WGS sequence"/>
</dbReference>
<dbReference type="Pfam" id="PF04338">
    <property type="entry name" value="DUF481"/>
    <property type="match status" value="1"/>
</dbReference>
<organism evidence="2 3">
    <name type="scientific">Vibrio hangzhouensis</name>
    <dbReference type="NCBI Taxonomy" id="462991"/>
    <lineage>
        <taxon>Bacteria</taxon>
        <taxon>Pseudomonadati</taxon>
        <taxon>Pseudomonadota</taxon>
        <taxon>Gammaproteobacteria</taxon>
        <taxon>Vibrionales</taxon>
        <taxon>Vibrionaceae</taxon>
        <taxon>Vibrio</taxon>
    </lineage>
</organism>
<gene>
    <name evidence="2" type="ORF">SAMN04488244_12520</name>
</gene>
<keyword evidence="1" id="KW-0732">Signal</keyword>
<proteinExistence type="predicted"/>
<accession>A0A1H6BS30</accession>
<name>A0A1H6BS30_9VIBR</name>
<feature type="chain" id="PRO_5009294037" evidence="1">
    <location>
        <begin position="39"/>
        <end position="274"/>
    </location>
</feature>